<dbReference type="RefSeq" id="WP_146350814.1">
    <property type="nucleotide sequence ID" value="NZ_VOBR01000006.1"/>
</dbReference>
<name>A0A563EWV3_9PSEU</name>
<dbReference type="OrthoDB" id="3334241at2"/>
<protein>
    <submittedName>
        <fullName evidence="1">SRPBCC domain-containing protein</fullName>
    </submittedName>
</protein>
<dbReference type="Gene3D" id="3.30.530.20">
    <property type="match status" value="2"/>
</dbReference>
<dbReference type="SUPFAM" id="SSF55961">
    <property type="entry name" value="Bet v1-like"/>
    <property type="match status" value="1"/>
</dbReference>
<dbReference type="EMBL" id="VOBR01000006">
    <property type="protein sequence ID" value="TWP52018.1"/>
    <property type="molecule type" value="Genomic_DNA"/>
</dbReference>
<dbReference type="InterPro" id="IPR023393">
    <property type="entry name" value="START-like_dom_sf"/>
</dbReference>
<dbReference type="Proteomes" id="UP000316639">
    <property type="component" value="Unassembled WGS sequence"/>
</dbReference>
<reference evidence="1 2" key="1">
    <citation type="submission" date="2019-07" db="EMBL/GenBank/DDBJ databases">
        <title>Lentzea xizangensis sp. nov., isolated from Qinghai-Tibetan Plateau Soils.</title>
        <authorList>
            <person name="Huang J."/>
        </authorList>
    </citation>
    <scope>NUCLEOTIDE SEQUENCE [LARGE SCALE GENOMIC DNA]</scope>
    <source>
        <strain evidence="1 2">FXJ1.1311</strain>
    </source>
</reference>
<gene>
    <name evidence="1" type="ORF">FKR81_10525</name>
</gene>
<organism evidence="1 2">
    <name type="scientific">Lentzea tibetensis</name>
    <dbReference type="NCBI Taxonomy" id="2591470"/>
    <lineage>
        <taxon>Bacteria</taxon>
        <taxon>Bacillati</taxon>
        <taxon>Actinomycetota</taxon>
        <taxon>Actinomycetes</taxon>
        <taxon>Pseudonocardiales</taxon>
        <taxon>Pseudonocardiaceae</taxon>
        <taxon>Lentzea</taxon>
    </lineage>
</organism>
<accession>A0A563EWV3</accession>
<sequence length="200" mass="22292">MSETPRIEVTVAAPVEDVWDAMRNKEKIRHWHGWEDPTLEQEIDVIYFSDFSEDGHTLTLNGGGGGTFELTPDGDGTRLTMTRAPRGVSPEWDAYYDDITEGWTTFLHQLKFALERHPGEKRRTLFHMGQGLVPFTVPGETFFKSANQHGVVVPEWGDGLLITGYNAEKDQSMAVLTIYGFSDAELEALAGKYGLTVVPG</sequence>
<evidence type="ECO:0000313" key="2">
    <source>
        <dbReference type="Proteomes" id="UP000316639"/>
    </source>
</evidence>
<dbReference type="CDD" id="cd07814">
    <property type="entry name" value="SRPBCC_CalC_Aha1-like"/>
    <property type="match status" value="1"/>
</dbReference>
<comment type="caution">
    <text evidence="1">The sequence shown here is derived from an EMBL/GenBank/DDBJ whole genome shotgun (WGS) entry which is preliminary data.</text>
</comment>
<proteinExistence type="predicted"/>
<dbReference type="AlphaFoldDB" id="A0A563EWV3"/>
<evidence type="ECO:0000313" key="1">
    <source>
        <dbReference type="EMBL" id="TWP52018.1"/>
    </source>
</evidence>
<keyword evidence="2" id="KW-1185">Reference proteome</keyword>